<gene>
    <name evidence="3" type="ORF">ACJIZ3_023940</name>
</gene>
<evidence type="ECO:0000313" key="3">
    <source>
        <dbReference type="EMBL" id="KAL3839349.1"/>
    </source>
</evidence>
<evidence type="ECO:0000313" key="4">
    <source>
        <dbReference type="Proteomes" id="UP001634393"/>
    </source>
</evidence>
<evidence type="ECO:0000256" key="1">
    <source>
        <dbReference type="SAM" id="MobiDB-lite"/>
    </source>
</evidence>
<proteinExistence type="predicted"/>
<dbReference type="EMBL" id="JBJXBP010000003">
    <property type="protein sequence ID" value="KAL3839349.1"/>
    <property type="molecule type" value="Genomic_DNA"/>
</dbReference>
<keyword evidence="2" id="KW-1133">Transmembrane helix</keyword>
<organism evidence="3 4">
    <name type="scientific">Penstemon smallii</name>
    <dbReference type="NCBI Taxonomy" id="265156"/>
    <lineage>
        <taxon>Eukaryota</taxon>
        <taxon>Viridiplantae</taxon>
        <taxon>Streptophyta</taxon>
        <taxon>Embryophyta</taxon>
        <taxon>Tracheophyta</taxon>
        <taxon>Spermatophyta</taxon>
        <taxon>Magnoliopsida</taxon>
        <taxon>eudicotyledons</taxon>
        <taxon>Gunneridae</taxon>
        <taxon>Pentapetalae</taxon>
        <taxon>asterids</taxon>
        <taxon>lamiids</taxon>
        <taxon>Lamiales</taxon>
        <taxon>Plantaginaceae</taxon>
        <taxon>Cheloneae</taxon>
        <taxon>Penstemon</taxon>
    </lineage>
</organism>
<dbReference type="Proteomes" id="UP001634393">
    <property type="component" value="Unassembled WGS sequence"/>
</dbReference>
<feature type="region of interest" description="Disordered" evidence="1">
    <location>
        <begin position="91"/>
        <end position="160"/>
    </location>
</feature>
<protein>
    <submittedName>
        <fullName evidence="3">Uncharacterized protein</fullName>
    </submittedName>
</protein>
<keyword evidence="4" id="KW-1185">Reference proteome</keyword>
<evidence type="ECO:0000256" key="2">
    <source>
        <dbReference type="SAM" id="Phobius"/>
    </source>
</evidence>
<dbReference type="AlphaFoldDB" id="A0ABD3TQG9"/>
<reference evidence="3 4" key="1">
    <citation type="submission" date="2024-12" db="EMBL/GenBank/DDBJ databases">
        <title>The unique morphological basis and parallel evolutionary history of personate flowers in Penstemon.</title>
        <authorList>
            <person name="Depatie T.H."/>
            <person name="Wessinger C.A."/>
        </authorList>
    </citation>
    <scope>NUCLEOTIDE SEQUENCE [LARGE SCALE GENOMIC DNA]</scope>
    <source>
        <strain evidence="3">WTNN_2</strain>
        <tissue evidence="3">Leaf</tissue>
    </source>
</reference>
<feature type="transmembrane region" description="Helical" evidence="2">
    <location>
        <begin position="28"/>
        <end position="47"/>
    </location>
</feature>
<feature type="compositionally biased region" description="Acidic residues" evidence="1">
    <location>
        <begin position="91"/>
        <end position="126"/>
    </location>
</feature>
<keyword evidence="2" id="KW-0812">Transmembrane</keyword>
<accession>A0ABD3TQG9</accession>
<feature type="compositionally biased region" description="Acidic residues" evidence="1">
    <location>
        <begin position="134"/>
        <end position="156"/>
    </location>
</feature>
<keyword evidence="2" id="KW-0472">Membrane</keyword>
<name>A0ABD3TQG9_9LAMI</name>
<sequence>MRILPEPSGPLKWEWIYRYLMKTLGVDIFLFAIWFLFSVGLLPYDVLKRSCLPPHGKAQEHSLQDFFIRINGCSYFRHSNVEDINAFGESEWSDDGEADEDNDDSDASSEQGSDDSGGDEEEDDNGGEGKGNDGDDVDEDESDYTESSEEDGEDESLLSHARKVYTPNVFRAFEHEFRKSKARTVDFGSHYWDERRQMFHISKESTN</sequence>
<comment type="caution">
    <text evidence="3">The sequence shown here is derived from an EMBL/GenBank/DDBJ whole genome shotgun (WGS) entry which is preliminary data.</text>
</comment>